<evidence type="ECO:0000256" key="5">
    <source>
        <dbReference type="ARBA" id="ARBA00023242"/>
    </source>
</evidence>
<evidence type="ECO:0000256" key="1">
    <source>
        <dbReference type="ARBA" id="ARBA00004123"/>
    </source>
</evidence>
<dbReference type="GO" id="GO:0005634">
    <property type="term" value="C:nucleus"/>
    <property type="evidence" value="ECO:0007669"/>
    <property type="project" value="UniProtKB-SubCell"/>
</dbReference>
<feature type="compositionally biased region" description="Acidic residues" evidence="6">
    <location>
        <begin position="400"/>
        <end position="411"/>
    </location>
</feature>
<keyword evidence="5" id="KW-0539">Nucleus</keyword>
<feature type="compositionally biased region" description="Acidic residues" evidence="6">
    <location>
        <begin position="427"/>
        <end position="446"/>
    </location>
</feature>
<feature type="compositionally biased region" description="Polar residues" evidence="6">
    <location>
        <begin position="46"/>
        <end position="65"/>
    </location>
</feature>
<sequence>MSGRQSPVGPQYPIGDHRLLQHVQHPPPPPTPLAMPRRKRQKASAAISTSSSQPRRIMQTGSSEPSDGDLPPDGEEDIPTPTPSSVQPPSAITADDLEELKKATRVAANALSSSYKSYMPPELSDQRDKQGKRMIAYPCKLCGTRISRPTSDSSCGNLNRHVATCWMKQSESNKNQTLVGLGIKGTGDINPREVNQLCAIWCAEAARPFSALIEASHKALLHPTIRRALPGRQTISTDIHMLYSAVQKNYKTVLETHTGALYLGVDAWQSPNGFDILGTVVYRFAEANSVGSRLEAIPLDFIRLSQSHTGEYLAHSVSLVVEKFGIQDRICGIVSDNTSNNKVMVSELKKKKWARFKGEPQWIRCFAHVLNLIAQSILRPFGTPKKSKAKNDARSMAPDGSEDLSSEDEDAGQQIILHSRGASESSSDSEDGDGTNDGDETDDGDGTDDRLAPEEDDDETESLTLDDIENASDEDESDAYTTSGCKKTLAKFRAIAKKLRYSPNSKAEFCKFCRKKGCRTPHTIERDVRTRWNSTNAQLISIIRCEEAM</sequence>
<keyword evidence="8" id="KW-1185">Reference proteome</keyword>
<dbReference type="GO" id="GO:0008270">
    <property type="term" value="F:zinc ion binding"/>
    <property type="evidence" value="ECO:0007669"/>
    <property type="project" value="UniProtKB-KW"/>
</dbReference>
<comment type="subcellular location">
    <subcellularLocation>
        <location evidence="1">Nucleus</location>
    </subcellularLocation>
</comment>
<dbReference type="PANTHER" id="PTHR46481:SF10">
    <property type="entry name" value="ZINC FINGER BED DOMAIN-CONTAINING PROTEIN 39"/>
    <property type="match status" value="1"/>
</dbReference>
<evidence type="ECO:0000313" key="7">
    <source>
        <dbReference type="EMBL" id="KNE96405.1"/>
    </source>
</evidence>
<gene>
    <name evidence="7" type="ORF">PSTG_10373</name>
</gene>
<dbReference type="OrthoDB" id="2748837at2759"/>
<feature type="region of interest" description="Disordered" evidence="6">
    <location>
        <begin position="383"/>
        <end position="480"/>
    </location>
</feature>
<reference evidence="8" key="1">
    <citation type="submission" date="2014-03" db="EMBL/GenBank/DDBJ databases">
        <title>The Genome Sequence of Puccinia striiformis f. sp. tritici PST-78.</title>
        <authorList>
            <consortium name="The Broad Institute Genome Sequencing Platform"/>
            <person name="Cuomo C."/>
            <person name="Hulbert S."/>
            <person name="Chen X."/>
            <person name="Walker B."/>
            <person name="Young S.K."/>
            <person name="Zeng Q."/>
            <person name="Gargeya S."/>
            <person name="Fitzgerald M."/>
            <person name="Haas B."/>
            <person name="Abouelleil A."/>
            <person name="Alvarado L."/>
            <person name="Arachchi H.M."/>
            <person name="Berlin A.M."/>
            <person name="Chapman S.B."/>
            <person name="Goldberg J."/>
            <person name="Griggs A."/>
            <person name="Gujja S."/>
            <person name="Hansen M."/>
            <person name="Howarth C."/>
            <person name="Imamovic A."/>
            <person name="Larimer J."/>
            <person name="McCowan C."/>
            <person name="Montmayeur A."/>
            <person name="Murphy C."/>
            <person name="Neiman D."/>
            <person name="Pearson M."/>
            <person name="Priest M."/>
            <person name="Roberts A."/>
            <person name="Saif S."/>
            <person name="Shea T."/>
            <person name="Sisk P."/>
            <person name="Sykes S."/>
            <person name="Wortman J."/>
            <person name="Nusbaum C."/>
            <person name="Birren B."/>
        </authorList>
    </citation>
    <scope>NUCLEOTIDE SEQUENCE [LARGE SCALE GENOMIC DNA]</scope>
    <source>
        <strain evidence="8">race PST-78</strain>
    </source>
</reference>
<dbReference type="STRING" id="1165861.A0A0L0VAU3"/>
<dbReference type="EMBL" id="AJIL01000083">
    <property type="protein sequence ID" value="KNE96405.1"/>
    <property type="molecule type" value="Genomic_DNA"/>
</dbReference>
<evidence type="ECO:0000313" key="8">
    <source>
        <dbReference type="Proteomes" id="UP000054564"/>
    </source>
</evidence>
<dbReference type="PANTHER" id="PTHR46481">
    <property type="entry name" value="ZINC FINGER BED DOMAIN-CONTAINING PROTEIN 4"/>
    <property type="match status" value="1"/>
</dbReference>
<dbReference type="Proteomes" id="UP000054564">
    <property type="component" value="Unassembled WGS sequence"/>
</dbReference>
<organism evidence="7 8">
    <name type="scientific">Puccinia striiformis f. sp. tritici PST-78</name>
    <dbReference type="NCBI Taxonomy" id="1165861"/>
    <lineage>
        <taxon>Eukaryota</taxon>
        <taxon>Fungi</taxon>
        <taxon>Dikarya</taxon>
        <taxon>Basidiomycota</taxon>
        <taxon>Pucciniomycotina</taxon>
        <taxon>Pucciniomycetes</taxon>
        <taxon>Pucciniales</taxon>
        <taxon>Pucciniaceae</taxon>
        <taxon>Puccinia</taxon>
    </lineage>
</organism>
<name>A0A0L0VAU3_9BASI</name>
<accession>A0A0L0VAU3</accession>
<evidence type="ECO:0000256" key="6">
    <source>
        <dbReference type="SAM" id="MobiDB-lite"/>
    </source>
</evidence>
<proteinExistence type="predicted"/>
<evidence type="ECO:0008006" key="9">
    <source>
        <dbReference type="Google" id="ProtNLM"/>
    </source>
</evidence>
<evidence type="ECO:0000256" key="4">
    <source>
        <dbReference type="ARBA" id="ARBA00022833"/>
    </source>
</evidence>
<comment type="caution">
    <text evidence="7">The sequence shown here is derived from an EMBL/GenBank/DDBJ whole genome shotgun (WGS) entry which is preliminary data.</text>
</comment>
<feature type="region of interest" description="Disordered" evidence="6">
    <location>
        <begin position="1"/>
        <end position="90"/>
    </location>
</feature>
<feature type="compositionally biased region" description="Acidic residues" evidence="6">
    <location>
        <begin position="454"/>
        <end position="478"/>
    </location>
</feature>
<feature type="compositionally biased region" description="Acidic residues" evidence="6">
    <location>
        <begin position="66"/>
        <end position="78"/>
    </location>
</feature>
<dbReference type="AlphaFoldDB" id="A0A0L0VAU3"/>
<keyword evidence="4" id="KW-0862">Zinc</keyword>
<evidence type="ECO:0000256" key="3">
    <source>
        <dbReference type="ARBA" id="ARBA00022771"/>
    </source>
</evidence>
<dbReference type="InterPro" id="IPR012337">
    <property type="entry name" value="RNaseH-like_sf"/>
</dbReference>
<keyword evidence="3" id="KW-0863">Zinc-finger</keyword>
<keyword evidence="2" id="KW-0479">Metal-binding</keyword>
<dbReference type="SUPFAM" id="SSF53098">
    <property type="entry name" value="Ribonuclease H-like"/>
    <property type="match status" value="1"/>
</dbReference>
<protein>
    <recommendedName>
        <fullName evidence="9">DUF659 domain-containing protein</fullName>
    </recommendedName>
</protein>
<dbReference type="InterPro" id="IPR052035">
    <property type="entry name" value="ZnF_BED_domain_contain"/>
</dbReference>
<evidence type="ECO:0000256" key="2">
    <source>
        <dbReference type="ARBA" id="ARBA00022723"/>
    </source>
</evidence>